<evidence type="ECO:0000313" key="4">
    <source>
        <dbReference type="Proteomes" id="UP000656881"/>
    </source>
</evidence>
<evidence type="ECO:0000313" key="3">
    <source>
        <dbReference type="EMBL" id="GGO49029.1"/>
    </source>
</evidence>
<gene>
    <name evidence="3" type="ORF">GCM10012286_46030</name>
</gene>
<dbReference type="EMBL" id="BMNG01000010">
    <property type="protein sequence ID" value="GGO49029.1"/>
    <property type="molecule type" value="Genomic_DNA"/>
</dbReference>
<dbReference type="Gene3D" id="3.30.565.10">
    <property type="entry name" value="Histidine kinase-like ATPase, C-terminal domain"/>
    <property type="match status" value="1"/>
</dbReference>
<dbReference type="SUPFAM" id="SSF55874">
    <property type="entry name" value="ATPase domain of HSP90 chaperone/DNA topoisomerase II/histidine kinase"/>
    <property type="match status" value="1"/>
</dbReference>
<dbReference type="Proteomes" id="UP000656881">
    <property type="component" value="Unassembled WGS sequence"/>
</dbReference>
<dbReference type="RefSeq" id="WP_164317089.1">
    <property type="nucleotide sequence ID" value="NZ_BMNG01000010.1"/>
</dbReference>
<keyword evidence="1" id="KW-0418">Kinase</keyword>
<dbReference type="InterPro" id="IPR036890">
    <property type="entry name" value="HATPase_C_sf"/>
</dbReference>
<dbReference type="CDD" id="cd16936">
    <property type="entry name" value="HATPase_RsbW-like"/>
    <property type="match status" value="1"/>
</dbReference>
<evidence type="ECO:0000256" key="1">
    <source>
        <dbReference type="ARBA" id="ARBA00022527"/>
    </source>
</evidence>
<accession>A0ABQ2MB05</accession>
<feature type="domain" description="Histidine kinase/HSP90-like ATPase" evidence="2">
    <location>
        <begin position="19"/>
        <end position="128"/>
    </location>
</feature>
<dbReference type="GO" id="GO:0005524">
    <property type="term" value="F:ATP binding"/>
    <property type="evidence" value="ECO:0007669"/>
    <property type="project" value="UniProtKB-KW"/>
</dbReference>
<dbReference type="InterPro" id="IPR003594">
    <property type="entry name" value="HATPase_dom"/>
</dbReference>
<reference evidence="4" key="1">
    <citation type="journal article" date="2019" name="Int. J. Syst. Evol. Microbiol.">
        <title>The Global Catalogue of Microorganisms (GCM) 10K type strain sequencing project: providing services to taxonomists for standard genome sequencing and annotation.</title>
        <authorList>
            <consortium name="The Broad Institute Genomics Platform"/>
            <consortium name="The Broad Institute Genome Sequencing Center for Infectious Disease"/>
            <person name="Wu L."/>
            <person name="Ma J."/>
        </authorList>
    </citation>
    <scope>NUCLEOTIDE SEQUENCE [LARGE SCALE GENOMIC DNA]</scope>
    <source>
        <strain evidence="4">CGMCC 4.7349</strain>
    </source>
</reference>
<sequence length="146" mass="16333">MVHSPEEQRVCGEWRHEGPTSAAQARAMARDFMASVGYDDEKQRDAVLLVVSELVTNALRHGCGVTGFRLSHHARGLTVSVRDAGSHAPRTRPLDPERPGGFGLHLVRCLTEGVDVEWRPGGKSVRATVPRHRWWQQEHEARFPRG</sequence>
<proteinExistence type="predicted"/>
<dbReference type="Pfam" id="PF13581">
    <property type="entry name" value="HATPase_c_2"/>
    <property type="match status" value="1"/>
</dbReference>
<evidence type="ECO:0000259" key="2">
    <source>
        <dbReference type="Pfam" id="PF13581"/>
    </source>
</evidence>
<keyword evidence="3" id="KW-0547">Nucleotide-binding</keyword>
<protein>
    <submittedName>
        <fullName evidence="3">ATP-binding protein</fullName>
    </submittedName>
</protein>
<keyword evidence="1" id="KW-0723">Serine/threonine-protein kinase</keyword>
<organism evidence="3 4">
    <name type="scientific">Streptomyces lasiicapitis</name>
    <dbReference type="NCBI Taxonomy" id="1923961"/>
    <lineage>
        <taxon>Bacteria</taxon>
        <taxon>Bacillati</taxon>
        <taxon>Actinomycetota</taxon>
        <taxon>Actinomycetes</taxon>
        <taxon>Kitasatosporales</taxon>
        <taxon>Streptomycetaceae</taxon>
        <taxon>Streptomyces</taxon>
    </lineage>
</organism>
<dbReference type="PANTHER" id="PTHR35526:SF3">
    <property type="entry name" value="ANTI-SIGMA-F FACTOR RSBW"/>
    <property type="match status" value="1"/>
</dbReference>
<keyword evidence="4" id="KW-1185">Reference proteome</keyword>
<comment type="caution">
    <text evidence="3">The sequence shown here is derived from an EMBL/GenBank/DDBJ whole genome shotgun (WGS) entry which is preliminary data.</text>
</comment>
<dbReference type="PANTHER" id="PTHR35526">
    <property type="entry name" value="ANTI-SIGMA-F FACTOR RSBW-RELATED"/>
    <property type="match status" value="1"/>
</dbReference>
<name>A0ABQ2MB05_9ACTN</name>
<keyword evidence="1" id="KW-0808">Transferase</keyword>
<keyword evidence="3" id="KW-0067">ATP-binding</keyword>
<dbReference type="InterPro" id="IPR050267">
    <property type="entry name" value="Anti-sigma-factor_SerPK"/>
</dbReference>